<sequence>MILKIYVRHSLKHFLHTIPSSIDTMIRSSIIKYTVLGGIILMLPLFNDCLAQKNKNLDKIYHVKWLRSMEEDEHEIRVYRPESYNFPPSRGRTGFRLNDDKTFINYEIAPTDGILERLGIWERLGDKHLGIIFEDSKRNFQIEIISLTKDNLKIRIKNY</sequence>
<keyword evidence="2" id="KW-1185">Reference proteome</keyword>
<dbReference type="RefSeq" id="WP_346750826.1">
    <property type="nucleotide sequence ID" value="NZ_JAUJEA010000001.1"/>
</dbReference>
<gene>
    <name evidence="1" type="ORF">QQ008_05525</name>
</gene>
<name>A0ABT8KJD6_9BACT</name>
<proteinExistence type="predicted"/>
<evidence type="ECO:0000313" key="1">
    <source>
        <dbReference type="EMBL" id="MDN5200806.1"/>
    </source>
</evidence>
<protein>
    <submittedName>
        <fullName evidence="1">Uncharacterized protein</fullName>
    </submittedName>
</protein>
<dbReference type="Proteomes" id="UP001172082">
    <property type="component" value="Unassembled WGS sequence"/>
</dbReference>
<dbReference type="EMBL" id="JAUJEA010000001">
    <property type="protein sequence ID" value="MDN5200806.1"/>
    <property type="molecule type" value="Genomic_DNA"/>
</dbReference>
<accession>A0ABT8KJD6</accession>
<reference evidence="1" key="1">
    <citation type="submission" date="2023-06" db="EMBL/GenBank/DDBJ databases">
        <title>Genomic of Parafulvivirga corallium.</title>
        <authorList>
            <person name="Wang G."/>
        </authorList>
    </citation>
    <scope>NUCLEOTIDE SEQUENCE</scope>
    <source>
        <strain evidence="1">BMA10</strain>
    </source>
</reference>
<comment type="caution">
    <text evidence="1">The sequence shown here is derived from an EMBL/GenBank/DDBJ whole genome shotgun (WGS) entry which is preliminary data.</text>
</comment>
<evidence type="ECO:0000313" key="2">
    <source>
        <dbReference type="Proteomes" id="UP001172082"/>
    </source>
</evidence>
<organism evidence="1 2">
    <name type="scientific">Splendidivirga corallicola</name>
    <dbReference type="NCBI Taxonomy" id="3051826"/>
    <lineage>
        <taxon>Bacteria</taxon>
        <taxon>Pseudomonadati</taxon>
        <taxon>Bacteroidota</taxon>
        <taxon>Cytophagia</taxon>
        <taxon>Cytophagales</taxon>
        <taxon>Splendidivirgaceae</taxon>
        <taxon>Splendidivirga</taxon>
    </lineage>
</organism>